<dbReference type="AlphaFoldDB" id="A0A4R4A9J1"/>
<evidence type="ECO:0000259" key="1">
    <source>
        <dbReference type="Pfam" id="PF09994"/>
    </source>
</evidence>
<sequence length="537" mass="60689">MKRLIVCCDGTWQHLESDYPTNVVQLAQAIRTQCDDSTTEQVVYYDEGVGAEGGIGALSREFTAIIGGAFGRGIDKNIMDAYRFLVLNHQPDDEIYLFGFSRGAYTVRSLAGLIGAAGLLQRHQLRYIREAYEFYRDPDADSDEVARYRAFRDRHNPQPAPIRLLGCWDTVGSLGFPDVIPGLTLDRALNRRYRFHNNRIGAHVEQVAHAVAIDEARAQFMVTLADADDPTRTQVRETWFPGDHGCIGGGSFVKRGLSSITLRWMLEQAGDLGLESDTRHIEVDVSRHFKHHEPVLEGLAPEDPCIFVDDDIPFPYTAGERDPARLQRETRPQLHAHAPHQQVDLHTSVGQRWRDCAWWRPQPLAPFAATLDRWAEDHPNPLTELPADGHLAPGQEVEIEVAARTRDLADQPWRLHLEAGATYTFALSPTQVWQDGELPPCSADGWDRQDLRGLRRLLRPVIHLFENQRQHPEANWFELVGEIREDSGARHHFCLGAHPAERFQPPASGMLLCYANDAPDHYDNNAGQIRLRISRLS</sequence>
<dbReference type="Pfam" id="PF09994">
    <property type="entry name" value="T6SS_Tle1-like_cat"/>
    <property type="match status" value="1"/>
</dbReference>
<reference evidence="2 3" key="1">
    <citation type="submission" date="2019-03" db="EMBL/GenBank/DDBJ databases">
        <title>Genomic Encyclopedia of Type Strains, Phase IV (KMG-IV): sequencing the most valuable type-strain genomes for metagenomic binning, comparative biology and taxonomic classification.</title>
        <authorList>
            <person name="Goeker M."/>
        </authorList>
    </citation>
    <scope>NUCLEOTIDE SEQUENCE [LARGE SCALE GENOMIC DNA]</scope>
    <source>
        <strain evidence="2 3">DSM 203</strain>
    </source>
</reference>
<dbReference type="RefSeq" id="WP_132229956.1">
    <property type="nucleotide sequence ID" value="NZ_NRRH01000004.1"/>
</dbReference>
<organism evidence="2 3">
    <name type="scientific">Marichromatium gracile</name>
    <name type="common">Chromatium gracile</name>
    <dbReference type="NCBI Taxonomy" id="1048"/>
    <lineage>
        <taxon>Bacteria</taxon>
        <taxon>Pseudomonadati</taxon>
        <taxon>Pseudomonadota</taxon>
        <taxon>Gammaproteobacteria</taxon>
        <taxon>Chromatiales</taxon>
        <taxon>Chromatiaceae</taxon>
        <taxon>Marichromatium</taxon>
    </lineage>
</organism>
<dbReference type="Proteomes" id="UP000295247">
    <property type="component" value="Unassembled WGS sequence"/>
</dbReference>
<protein>
    <submittedName>
        <fullName evidence="2">Uncharacterized protein (DUF2235 family)</fullName>
    </submittedName>
</protein>
<evidence type="ECO:0000313" key="2">
    <source>
        <dbReference type="EMBL" id="TCW35199.1"/>
    </source>
</evidence>
<accession>A0A4R4A9J1</accession>
<dbReference type="EMBL" id="SMDC01000007">
    <property type="protein sequence ID" value="TCW35199.1"/>
    <property type="molecule type" value="Genomic_DNA"/>
</dbReference>
<evidence type="ECO:0000313" key="3">
    <source>
        <dbReference type="Proteomes" id="UP000295247"/>
    </source>
</evidence>
<dbReference type="InterPro" id="IPR018712">
    <property type="entry name" value="Tle1-like_cat"/>
</dbReference>
<gene>
    <name evidence="2" type="ORF">EDC29_107142</name>
</gene>
<dbReference type="Gene3D" id="2.60.120.430">
    <property type="entry name" value="Galactose-binding lectin"/>
    <property type="match status" value="1"/>
</dbReference>
<comment type="caution">
    <text evidence="2">The sequence shown here is derived from an EMBL/GenBank/DDBJ whole genome shotgun (WGS) entry which is preliminary data.</text>
</comment>
<proteinExistence type="predicted"/>
<dbReference type="PANTHER" id="PTHR33840:SF1">
    <property type="entry name" value="TLE1 PHOSPHOLIPASE DOMAIN-CONTAINING PROTEIN"/>
    <property type="match status" value="1"/>
</dbReference>
<name>A0A4R4A9J1_MARGR</name>
<feature type="domain" description="T6SS Phospholipase effector Tle1-like catalytic" evidence="1">
    <location>
        <begin position="2"/>
        <end position="268"/>
    </location>
</feature>
<dbReference type="PANTHER" id="PTHR33840">
    <property type="match status" value="1"/>
</dbReference>